<evidence type="ECO:0000256" key="5">
    <source>
        <dbReference type="ARBA" id="ARBA00022573"/>
    </source>
</evidence>
<dbReference type="Proteomes" id="UP000238605">
    <property type="component" value="Unassembled WGS sequence"/>
</dbReference>
<reference evidence="10 11" key="1">
    <citation type="submission" date="2018-02" db="EMBL/GenBank/DDBJ databases">
        <title>Reclassifiation of [Polyangium] brachysporum DSM 7029 as Guopingzhaonella breviflexa gen. nov., sp. nov., a member of the family Comamonadaceae.</title>
        <authorList>
            <person name="Tang B."/>
        </authorList>
    </citation>
    <scope>NUCLEOTIDE SEQUENCE [LARGE SCALE GENOMIC DNA]</scope>
    <source>
        <strain evidence="10 11">BCRC 80649</strain>
    </source>
</reference>
<keyword evidence="11" id="KW-1185">Reference proteome</keyword>
<dbReference type="EMBL" id="PSNX01000007">
    <property type="protein sequence ID" value="PPE66389.1"/>
    <property type="molecule type" value="Genomic_DNA"/>
</dbReference>
<dbReference type="PANTHER" id="PTHR34308:SF1">
    <property type="entry name" value="COBALAMIN BIOSYNTHESIS PROTEIN CBIB"/>
    <property type="match status" value="1"/>
</dbReference>
<sequence>MISPGLPMSFVPPSFPFDLALTQPGWLWSLWLGVVLDAVLGEPRRWHPLVGFGRWANVIERRLNRSSSKLRGVLAWSLAVLPVLAAFMALRAAMPDAGHWVLDGIVLYAALGLRSLLEHVWPVGRALQANDLPTARGSVQRIVTRDCSALDEAGVATAAVESTLENGSDAVFASLFWFAVAGAPGVLLHRLANTLDAMWGYRTPRFLHFGWAAARIDDVLNWLPARATAFSYALLGHTRRAWRCWRAQAPLWDSPNAGPVMAAGAGALALQLGGAARYHGRVEDRPVLGEGASPRAADVHRACVLLGRVLALWMLGLTVLALLAGAVA</sequence>
<dbReference type="AlphaFoldDB" id="A0A2S5SUK3"/>
<comment type="subcellular location">
    <subcellularLocation>
        <location evidence="1 9">Cell membrane</location>
        <topology evidence="1 9">Multi-pass membrane protein</topology>
    </subcellularLocation>
</comment>
<evidence type="ECO:0000256" key="1">
    <source>
        <dbReference type="ARBA" id="ARBA00004651"/>
    </source>
</evidence>
<comment type="pathway">
    <text evidence="2 9">Cofactor biosynthesis; adenosylcobalamin biosynthesis.</text>
</comment>
<dbReference type="Pfam" id="PF03186">
    <property type="entry name" value="CobD_Cbib"/>
    <property type="match status" value="1"/>
</dbReference>
<keyword evidence="6 9" id="KW-0812">Transmembrane</keyword>
<evidence type="ECO:0000256" key="4">
    <source>
        <dbReference type="ARBA" id="ARBA00022475"/>
    </source>
</evidence>
<dbReference type="InterPro" id="IPR004485">
    <property type="entry name" value="Cobalamin_biosynth_CobD/CbiB"/>
</dbReference>
<evidence type="ECO:0000256" key="8">
    <source>
        <dbReference type="ARBA" id="ARBA00023136"/>
    </source>
</evidence>
<feature type="transmembrane region" description="Helical" evidence="9">
    <location>
        <begin position="305"/>
        <end position="327"/>
    </location>
</feature>
<dbReference type="GO" id="GO:0005886">
    <property type="term" value="C:plasma membrane"/>
    <property type="evidence" value="ECO:0007669"/>
    <property type="project" value="UniProtKB-SubCell"/>
</dbReference>
<evidence type="ECO:0000256" key="6">
    <source>
        <dbReference type="ARBA" id="ARBA00022692"/>
    </source>
</evidence>
<dbReference type="HAMAP" id="MF_00024">
    <property type="entry name" value="CobD_CbiB"/>
    <property type="match status" value="1"/>
</dbReference>
<accession>A0A2S5SUK3</accession>
<comment type="caution">
    <text evidence="10">The sequence shown here is derived from an EMBL/GenBank/DDBJ whole genome shotgun (WGS) entry which is preliminary data.</text>
</comment>
<comment type="caution">
    <text evidence="9">Lacks conserved residue(s) required for the propagation of feature annotation.</text>
</comment>
<comment type="function">
    <text evidence="9">Converts cobyric acid to cobinamide by the addition of aminopropanol on the F carboxylic group.</text>
</comment>
<evidence type="ECO:0000256" key="2">
    <source>
        <dbReference type="ARBA" id="ARBA00004953"/>
    </source>
</evidence>
<dbReference type="OrthoDB" id="9811967at2"/>
<keyword evidence="7 9" id="KW-1133">Transmembrane helix</keyword>
<dbReference type="GO" id="GO:0015420">
    <property type="term" value="F:ABC-type vitamin B12 transporter activity"/>
    <property type="evidence" value="ECO:0007669"/>
    <property type="project" value="UniProtKB-UniRule"/>
</dbReference>
<dbReference type="GO" id="GO:0048472">
    <property type="term" value="F:threonine-phosphate decarboxylase activity"/>
    <property type="evidence" value="ECO:0007669"/>
    <property type="project" value="InterPro"/>
</dbReference>
<organism evidence="10 11">
    <name type="scientific">Caldimonas caldifontis</name>
    <dbReference type="NCBI Taxonomy" id="1452508"/>
    <lineage>
        <taxon>Bacteria</taxon>
        <taxon>Pseudomonadati</taxon>
        <taxon>Pseudomonadota</taxon>
        <taxon>Betaproteobacteria</taxon>
        <taxon>Burkholderiales</taxon>
        <taxon>Sphaerotilaceae</taxon>
        <taxon>Caldimonas</taxon>
    </lineage>
</organism>
<evidence type="ECO:0000313" key="10">
    <source>
        <dbReference type="EMBL" id="PPE66389.1"/>
    </source>
</evidence>
<dbReference type="UniPathway" id="UPA00148"/>
<evidence type="ECO:0000256" key="7">
    <source>
        <dbReference type="ARBA" id="ARBA00022989"/>
    </source>
</evidence>
<dbReference type="NCBIfam" id="TIGR00380">
    <property type="entry name" value="cobal_cbiB"/>
    <property type="match status" value="1"/>
</dbReference>
<feature type="transmembrane region" description="Helical" evidence="9">
    <location>
        <begin position="73"/>
        <end position="94"/>
    </location>
</feature>
<gene>
    <name evidence="9" type="primary">cobD</name>
    <name evidence="10" type="ORF">C1704_08705</name>
</gene>
<evidence type="ECO:0000313" key="11">
    <source>
        <dbReference type="Proteomes" id="UP000238605"/>
    </source>
</evidence>
<keyword evidence="8 9" id="KW-0472">Membrane</keyword>
<comment type="similarity">
    <text evidence="3 9">Belongs to the CobD/CbiB family.</text>
</comment>
<keyword evidence="4 9" id="KW-1003">Cell membrane</keyword>
<proteinExistence type="inferred from homology"/>
<keyword evidence="5 9" id="KW-0169">Cobalamin biosynthesis</keyword>
<protein>
    <recommendedName>
        <fullName evidence="9">Cobalamin biosynthesis protein CobD</fullName>
    </recommendedName>
</protein>
<name>A0A2S5SUK3_9BURK</name>
<dbReference type="PANTHER" id="PTHR34308">
    <property type="entry name" value="COBALAMIN BIOSYNTHESIS PROTEIN CBIB"/>
    <property type="match status" value="1"/>
</dbReference>
<dbReference type="GO" id="GO:0009236">
    <property type="term" value="P:cobalamin biosynthetic process"/>
    <property type="evidence" value="ECO:0007669"/>
    <property type="project" value="UniProtKB-UniRule"/>
</dbReference>
<evidence type="ECO:0000256" key="3">
    <source>
        <dbReference type="ARBA" id="ARBA00006263"/>
    </source>
</evidence>
<evidence type="ECO:0000256" key="9">
    <source>
        <dbReference type="HAMAP-Rule" id="MF_00024"/>
    </source>
</evidence>